<keyword evidence="12" id="KW-1185">Reference proteome</keyword>
<dbReference type="Pfam" id="PF05891">
    <property type="entry name" value="Methyltransf_PK"/>
    <property type="match status" value="2"/>
</dbReference>
<dbReference type="Proteomes" id="UP000887572">
    <property type="component" value="Unplaced"/>
</dbReference>
<evidence type="ECO:0000256" key="9">
    <source>
        <dbReference type="ARBA" id="ARBA00047885"/>
    </source>
</evidence>
<evidence type="ECO:0000313" key="12">
    <source>
        <dbReference type="Proteomes" id="UP000887572"/>
    </source>
</evidence>
<keyword evidence="2" id="KW-0489">Methyltransferase</keyword>
<evidence type="ECO:0000313" key="13">
    <source>
        <dbReference type="WBParaSite" id="Gr19_v10_g2793.t1"/>
    </source>
</evidence>
<organism evidence="12 13">
    <name type="scientific">Globodera rostochiensis</name>
    <name type="common">Golden nematode worm</name>
    <name type="synonym">Heterodera rostochiensis</name>
    <dbReference type="NCBI Taxonomy" id="31243"/>
    <lineage>
        <taxon>Eukaryota</taxon>
        <taxon>Metazoa</taxon>
        <taxon>Ecdysozoa</taxon>
        <taxon>Nematoda</taxon>
        <taxon>Chromadorea</taxon>
        <taxon>Rhabditida</taxon>
        <taxon>Tylenchina</taxon>
        <taxon>Tylenchomorpha</taxon>
        <taxon>Tylenchoidea</taxon>
        <taxon>Heteroderidae</taxon>
        <taxon>Heteroderinae</taxon>
        <taxon>Globodera</taxon>
    </lineage>
</organism>
<comment type="catalytic activity">
    <reaction evidence="10">
        <text>N-terminal L-alanyl-L-prolyl-L-lysyl-[protein] + 3 S-adenosyl-L-methionine = N-terminal N,N,N-trimethyl-L-alanyl-L-prolyl-L-lysyl-[protein] + 3 S-adenosyl-L-homocysteine + 3 H(+)</text>
        <dbReference type="Rhea" id="RHEA:54712"/>
        <dbReference type="Rhea" id="RHEA-COMP:13785"/>
        <dbReference type="Rhea" id="RHEA-COMP:13971"/>
        <dbReference type="ChEBI" id="CHEBI:15378"/>
        <dbReference type="ChEBI" id="CHEBI:57856"/>
        <dbReference type="ChEBI" id="CHEBI:59789"/>
        <dbReference type="ChEBI" id="CHEBI:138057"/>
        <dbReference type="ChEBI" id="CHEBI:138315"/>
        <dbReference type="EC" id="2.1.1.244"/>
    </reaction>
</comment>
<reference evidence="13" key="1">
    <citation type="submission" date="2022-11" db="UniProtKB">
        <authorList>
            <consortium name="WormBaseParasite"/>
        </authorList>
    </citation>
    <scope>IDENTIFICATION</scope>
</reference>
<dbReference type="GO" id="GO:0005737">
    <property type="term" value="C:cytoplasm"/>
    <property type="evidence" value="ECO:0007669"/>
    <property type="project" value="TreeGrafter"/>
</dbReference>
<dbReference type="Gene3D" id="3.40.50.150">
    <property type="entry name" value="Vaccinia Virus protein VP39"/>
    <property type="match status" value="2"/>
</dbReference>
<evidence type="ECO:0000256" key="10">
    <source>
        <dbReference type="ARBA" id="ARBA00048167"/>
    </source>
</evidence>
<dbReference type="GO" id="GO:0032259">
    <property type="term" value="P:methylation"/>
    <property type="evidence" value="ECO:0007669"/>
    <property type="project" value="UniProtKB-KW"/>
</dbReference>
<comment type="catalytic activity">
    <reaction evidence="9">
        <text>N-terminal L-prolyl-L-prolyl-L-lysyl-[protein] + 2 S-adenosyl-L-methionine = N-terminal N,N-dimethyl-L-prolyl-L-prolyl-L-lysyl-[protein] + 2 S-adenosyl-L-homocysteine + 2 H(+)</text>
        <dbReference type="Rhea" id="RHEA:54736"/>
        <dbReference type="Rhea" id="RHEA-COMP:13787"/>
        <dbReference type="Rhea" id="RHEA-COMP:13974"/>
        <dbReference type="ChEBI" id="CHEBI:15378"/>
        <dbReference type="ChEBI" id="CHEBI:57856"/>
        <dbReference type="ChEBI" id="CHEBI:59789"/>
        <dbReference type="ChEBI" id="CHEBI:138059"/>
        <dbReference type="ChEBI" id="CHEBI:138318"/>
        <dbReference type="EC" id="2.1.1.244"/>
    </reaction>
</comment>
<dbReference type="PANTHER" id="PTHR12753:SF0">
    <property type="entry name" value="ALPHA N-TERMINAL PROTEIN METHYLTRANSFERASE 1"/>
    <property type="match status" value="1"/>
</dbReference>
<evidence type="ECO:0000256" key="8">
    <source>
        <dbReference type="ARBA" id="ARBA00047306"/>
    </source>
</evidence>
<evidence type="ECO:0000256" key="1">
    <source>
        <dbReference type="ARBA" id="ARBA00009059"/>
    </source>
</evidence>
<dbReference type="InterPro" id="IPR029063">
    <property type="entry name" value="SAM-dependent_MTases_sf"/>
</dbReference>
<evidence type="ECO:0000256" key="7">
    <source>
        <dbReference type="ARBA" id="ARBA00043129"/>
    </source>
</evidence>
<evidence type="ECO:0000256" key="6">
    <source>
        <dbReference type="ARBA" id="ARBA00039449"/>
    </source>
</evidence>
<dbReference type="GO" id="GO:0071885">
    <property type="term" value="F:N-terminal protein N-methyltransferase activity"/>
    <property type="evidence" value="ECO:0007669"/>
    <property type="project" value="UniProtKB-EC"/>
</dbReference>
<name>A0A914HNJ7_GLORO</name>
<dbReference type="EC" id="2.1.1.244" evidence="5"/>
<evidence type="ECO:0000256" key="4">
    <source>
        <dbReference type="ARBA" id="ARBA00022691"/>
    </source>
</evidence>
<proteinExistence type="inferred from homology"/>
<comment type="catalytic activity">
    <reaction evidence="8">
        <text>N-terminal L-seryl-L-prolyl-L-lysyl-[protein] + 3 S-adenosyl-L-methionine = N-terminal N,N,N-trimethyl-L-seryl-L-prolyl-L-lysyl-[protein] + 3 S-adenosyl-L-homocysteine + 3 H(+)</text>
        <dbReference type="Rhea" id="RHEA:54724"/>
        <dbReference type="Rhea" id="RHEA-COMP:13789"/>
        <dbReference type="Rhea" id="RHEA-COMP:13973"/>
        <dbReference type="ChEBI" id="CHEBI:15378"/>
        <dbReference type="ChEBI" id="CHEBI:57856"/>
        <dbReference type="ChEBI" id="CHEBI:59789"/>
        <dbReference type="ChEBI" id="CHEBI:138061"/>
        <dbReference type="ChEBI" id="CHEBI:138317"/>
        <dbReference type="EC" id="2.1.1.244"/>
    </reaction>
</comment>
<feature type="region of interest" description="Disordered" evidence="11">
    <location>
        <begin position="1"/>
        <end position="20"/>
    </location>
</feature>
<protein>
    <recommendedName>
        <fullName evidence="6">Alpha N-terminal protein methyltransferase 1</fullName>
        <ecNumber evidence="5">2.1.1.244</ecNumber>
    </recommendedName>
    <alternativeName>
        <fullName evidence="7">X-Pro-Lys N-terminal protein methyltransferase 1</fullName>
    </alternativeName>
</protein>
<accession>A0A914HNJ7</accession>
<dbReference type="InterPro" id="IPR008576">
    <property type="entry name" value="MeTrfase_NTM1"/>
</dbReference>
<evidence type="ECO:0000256" key="3">
    <source>
        <dbReference type="ARBA" id="ARBA00022679"/>
    </source>
</evidence>
<comment type="similarity">
    <text evidence="1">Belongs to the methyltransferase superfamily. NTM1 family.</text>
</comment>
<dbReference type="AlphaFoldDB" id="A0A914HNJ7"/>
<dbReference type="SUPFAM" id="SSF53335">
    <property type="entry name" value="S-adenosyl-L-methionine-dependent methyltransferases"/>
    <property type="match status" value="1"/>
</dbReference>
<keyword evidence="4" id="KW-0949">S-adenosyl-L-methionine</keyword>
<evidence type="ECO:0000256" key="5">
    <source>
        <dbReference type="ARBA" id="ARBA00039112"/>
    </source>
</evidence>
<sequence>MPSSSTSPIDNAKKADAVPPEENYEKAYEHWNSIESDLNGMLGGFQRLHLPDINASKNFLFDLQKKGFLCHFDRSLDCGCGIASTWRFVESLHTFVPKTNWYDLIWVQWVTGQLEDKHLVEFLKRCKDSIRARDGCIVVKDNVAIGLDKEFDEAECRIVLERKQLHFPKRLYEVRMDQFELAMNQNCLMPVKKGWDGMKVSTPPPPLRICVPNANWGETNE</sequence>
<dbReference type="WBParaSite" id="Gr19_v10_g2793.t1">
    <property type="protein sequence ID" value="Gr19_v10_g2793.t1"/>
    <property type="gene ID" value="Gr19_v10_g2793"/>
</dbReference>
<keyword evidence="3" id="KW-0808">Transferase</keyword>
<evidence type="ECO:0000256" key="11">
    <source>
        <dbReference type="SAM" id="MobiDB-lite"/>
    </source>
</evidence>
<dbReference type="PANTHER" id="PTHR12753">
    <property type="entry name" value="AD-003 - RELATED"/>
    <property type="match status" value="1"/>
</dbReference>
<evidence type="ECO:0000256" key="2">
    <source>
        <dbReference type="ARBA" id="ARBA00022603"/>
    </source>
</evidence>